<keyword evidence="2" id="KW-0472">Membrane</keyword>
<dbReference type="Gene3D" id="3.30.450.50">
    <property type="entry name" value="Longin domain"/>
    <property type="match status" value="1"/>
</dbReference>
<dbReference type="OrthoDB" id="190375at2759"/>
<feature type="domain" description="V-SNARE coiled-coil homology" evidence="3">
    <location>
        <begin position="138"/>
        <end position="202"/>
    </location>
</feature>
<proteinExistence type="predicted"/>
<feature type="transmembrane region" description="Helical" evidence="2">
    <location>
        <begin position="199"/>
        <end position="222"/>
    </location>
</feature>
<dbReference type="AlphaFoldDB" id="A0A834XTG8"/>
<evidence type="ECO:0000256" key="2">
    <source>
        <dbReference type="SAM" id="Phobius"/>
    </source>
</evidence>
<dbReference type="PROSITE" id="PS50892">
    <property type="entry name" value="V_SNARE"/>
    <property type="match status" value="1"/>
</dbReference>
<dbReference type="PANTHER" id="PTHR21136:SF168">
    <property type="entry name" value="VESICLE-ASSOCIATED MEMBRANE PROTEIN 9"/>
    <property type="match status" value="1"/>
</dbReference>
<comment type="caution">
    <text evidence="4">The sequence shown here is derived from an EMBL/GenBank/DDBJ whole genome shotgun (WGS) entry which is preliminary data.</text>
</comment>
<evidence type="ECO:0000313" key="5">
    <source>
        <dbReference type="Proteomes" id="UP000639338"/>
    </source>
</evidence>
<keyword evidence="2" id="KW-0812">Transmembrane</keyword>
<name>A0A834XTG8_APHGI</name>
<evidence type="ECO:0000259" key="3">
    <source>
        <dbReference type="PROSITE" id="PS50892"/>
    </source>
</evidence>
<dbReference type="Proteomes" id="UP000639338">
    <property type="component" value="Unassembled WGS sequence"/>
</dbReference>
<accession>A0A834XTG8</accession>
<sequence length="226" mass="26285">MNMKILYTTVLHWERSDYKIVASYPLLDVSVYRDVVLGAIKDFKPVEDEKISITCDKYIVHILAEELHYACLTLAQESPIEESETASWAHEYLEKVQTIYRELPILADLSRDLTHISSDDLSNPLKKMMENSCNGTKNLPAIWNDLAEARTVLLESVQKLIDRGQRLDDLLKKTQTLEIKVRKDFRLKSRSSEKKNKNLFITVFTTILMLILTITFIVLLYIEIYR</sequence>
<dbReference type="SUPFAM" id="SSF58038">
    <property type="entry name" value="SNARE fusion complex"/>
    <property type="match status" value="1"/>
</dbReference>
<gene>
    <name evidence="4" type="ORF">HCN44_010712</name>
</gene>
<keyword evidence="1" id="KW-0175">Coiled coil</keyword>
<dbReference type="PANTHER" id="PTHR21136">
    <property type="entry name" value="SNARE PROTEINS"/>
    <property type="match status" value="1"/>
</dbReference>
<evidence type="ECO:0000256" key="1">
    <source>
        <dbReference type="PROSITE-ProRule" id="PRU00290"/>
    </source>
</evidence>
<evidence type="ECO:0000313" key="4">
    <source>
        <dbReference type="EMBL" id="KAF7991911.1"/>
    </source>
</evidence>
<dbReference type="InterPro" id="IPR051097">
    <property type="entry name" value="Synaptobrevin-like_transport"/>
</dbReference>
<organism evidence="4 5">
    <name type="scientific">Aphidius gifuensis</name>
    <name type="common">Parasitoid wasp</name>
    <dbReference type="NCBI Taxonomy" id="684658"/>
    <lineage>
        <taxon>Eukaryota</taxon>
        <taxon>Metazoa</taxon>
        <taxon>Ecdysozoa</taxon>
        <taxon>Arthropoda</taxon>
        <taxon>Hexapoda</taxon>
        <taxon>Insecta</taxon>
        <taxon>Pterygota</taxon>
        <taxon>Neoptera</taxon>
        <taxon>Endopterygota</taxon>
        <taxon>Hymenoptera</taxon>
        <taxon>Apocrita</taxon>
        <taxon>Ichneumonoidea</taxon>
        <taxon>Braconidae</taxon>
        <taxon>Aphidiinae</taxon>
        <taxon>Aphidius</taxon>
    </lineage>
</organism>
<reference evidence="4 5" key="1">
    <citation type="submission" date="2020-08" db="EMBL/GenBank/DDBJ databases">
        <title>Aphidius gifuensis genome sequencing and assembly.</title>
        <authorList>
            <person name="Du Z."/>
        </authorList>
    </citation>
    <scope>NUCLEOTIDE SEQUENCE [LARGE SCALE GENOMIC DNA]</scope>
    <source>
        <strain evidence="4">YNYX2018</strain>
        <tissue evidence="4">Adults</tissue>
    </source>
</reference>
<keyword evidence="2" id="KW-1133">Transmembrane helix</keyword>
<keyword evidence="5" id="KW-1185">Reference proteome</keyword>
<protein>
    <recommendedName>
        <fullName evidence="3">V-SNARE coiled-coil homology domain-containing protein</fullName>
    </recommendedName>
</protein>
<dbReference type="Pfam" id="PF00957">
    <property type="entry name" value="Synaptobrevin"/>
    <property type="match status" value="1"/>
</dbReference>
<dbReference type="EMBL" id="JACMRX010000004">
    <property type="protein sequence ID" value="KAF7991911.1"/>
    <property type="molecule type" value="Genomic_DNA"/>
</dbReference>
<dbReference type="InterPro" id="IPR042855">
    <property type="entry name" value="V_SNARE_CC"/>
</dbReference>